<dbReference type="Pfam" id="PF04290">
    <property type="entry name" value="DctQ"/>
    <property type="match status" value="1"/>
</dbReference>
<dbReference type="AlphaFoldDB" id="E8LK87"/>
<evidence type="ECO:0000313" key="12">
    <source>
        <dbReference type="Proteomes" id="UP000018458"/>
    </source>
</evidence>
<evidence type="ECO:0000256" key="3">
    <source>
        <dbReference type="ARBA" id="ARBA00022475"/>
    </source>
</evidence>
<protein>
    <recommendedName>
        <fullName evidence="9">TRAP transporter small permease protein</fullName>
    </recommendedName>
</protein>
<evidence type="ECO:0000256" key="5">
    <source>
        <dbReference type="ARBA" id="ARBA00022692"/>
    </source>
</evidence>
<keyword evidence="2 9" id="KW-0813">Transport</keyword>
<dbReference type="RefSeq" id="WP_009143325.1">
    <property type="nucleotide sequence ID" value="NZ_GL830989.1"/>
</dbReference>
<organism evidence="11 12">
    <name type="scientific">Succinatimonas hippei (strain DSM 22608 / JCM 16073 / KCTC 15190 / YIT 12066)</name>
    <dbReference type="NCBI Taxonomy" id="762983"/>
    <lineage>
        <taxon>Bacteria</taxon>
        <taxon>Pseudomonadati</taxon>
        <taxon>Pseudomonadota</taxon>
        <taxon>Gammaproteobacteria</taxon>
        <taxon>Aeromonadales</taxon>
        <taxon>Succinivibrionaceae</taxon>
        <taxon>Succinatimonas</taxon>
    </lineage>
</organism>
<keyword evidence="6 9" id="KW-1133">Transmembrane helix</keyword>
<feature type="transmembrane region" description="Helical" evidence="9">
    <location>
        <begin position="124"/>
        <end position="146"/>
    </location>
</feature>
<comment type="function">
    <text evidence="9">Part of the tripartite ATP-independent periplasmic (TRAP) transport system.</text>
</comment>
<keyword evidence="12" id="KW-1185">Reference proteome</keyword>
<comment type="caution">
    <text evidence="11">The sequence shown here is derived from an EMBL/GenBank/DDBJ whole genome shotgun (WGS) entry which is preliminary data.</text>
</comment>
<comment type="similarity">
    <text evidence="8 9">Belongs to the TRAP transporter small permease family.</text>
</comment>
<evidence type="ECO:0000256" key="7">
    <source>
        <dbReference type="ARBA" id="ARBA00023136"/>
    </source>
</evidence>
<dbReference type="STRING" id="762983.HMPREF9444_01124"/>
<feature type="transmembrane region" description="Helical" evidence="9">
    <location>
        <begin position="88"/>
        <end position="112"/>
    </location>
</feature>
<dbReference type="GO" id="GO:0005886">
    <property type="term" value="C:plasma membrane"/>
    <property type="evidence" value="ECO:0007669"/>
    <property type="project" value="UniProtKB-SubCell"/>
</dbReference>
<dbReference type="GO" id="GO:0022857">
    <property type="term" value="F:transmembrane transporter activity"/>
    <property type="evidence" value="ECO:0007669"/>
    <property type="project" value="UniProtKB-UniRule"/>
</dbReference>
<dbReference type="InterPro" id="IPR055348">
    <property type="entry name" value="DctQ"/>
</dbReference>
<evidence type="ECO:0000256" key="9">
    <source>
        <dbReference type="RuleBase" id="RU369079"/>
    </source>
</evidence>
<feature type="transmembrane region" description="Helical" evidence="9">
    <location>
        <begin position="12"/>
        <end position="34"/>
    </location>
</feature>
<accession>E8LK87</accession>
<dbReference type="GO" id="GO:0015740">
    <property type="term" value="P:C4-dicarboxylate transport"/>
    <property type="evidence" value="ECO:0007669"/>
    <property type="project" value="TreeGrafter"/>
</dbReference>
<proteinExistence type="inferred from homology"/>
<evidence type="ECO:0000256" key="2">
    <source>
        <dbReference type="ARBA" id="ARBA00022448"/>
    </source>
</evidence>
<keyword evidence="7 9" id="KW-0472">Membrane</keyword>
<dbReference type="Proteomes" id="UP000018458">
    <property type="component" value="Unassembled WGS sequence"/>
</dbReference>
<reference evidence="11 12" key="1">
    <citation type="submission" date="2011-01" db="EMBL/GenBank/DDBJ databases">
        <authorList>
            <person name="Weinstock G."/>
            <person name="Sodergren E."/>
            <person name="Clifton S."/>
            <person name="Fulton L."/>
            <person name="Fulton B."/>
            <person name="Courtney L."/>
            <person name="Fronick C."/>
            <person name="Harrison M."/>
            <person name="Strong C."/>
            <person name="Farmer C."/>
            <person name="Delahaunty K."/>
            <person name="Markovic C."/>
            <person name="Hall O."/>
            <person name="Minx P."/>
            <person name="Tomlinson C."/>
            <person name="Mitreva M."/>
            <person name="Hou S."/>
            <person name="Chen J."/>
            <person name="Wollam A."/>
            <person name="Pepin K.H."/>
            <person name="Johnson M."/>
            <person name="Bhonagiri V."/>
            <person name="Zhang X."/>
            <person name="Suruliraj S."/>
            <person name="Warren W."/>
            <person name="Chinwalla A."/>
            <person name="Mardis E.R."/>
            <person name="Wilson R.K."/>
        </authorList>
    </citation>
    <scope>NUCLEOTIDE SEQUENCE [LARGE SCALE GENOMIC DNA]</scope>
    <source>
        <strain evidence="12">DSM 22608 / JCM 16073 / KCTC 15190 / YIT 12066</strain>
    </source>
</reference>
<dbReference type="EMBL" id="AEVO01000052">
    <property type="protein sequence ID" value="EFY07084.1"/>
    <property type="molecule type" value="Genomic_DNA"/>
</dbReference>
<feature type="transmembrane region" description="Helical" evidence="9">
    <location>
        <begin position="46"/>
        <end position="67"/>
    </location>
</feature>
<dbReference type="HOGENOM" id="CLU_086356_3_3_6"/>
<gene>
    <name evidence="11" type="ORF">HMPREF9444_01124</name>
</gene>
<keyword evidence="4 9" id="KW-0997">Cell inner membrane</keyword>
<dbReference type="eggNOG" id="COG3090">
    <property type="taxonomic scope" value="Bacteria"/>
</dbReference>
<dbReference type="InterPro" id="IPR007387">
    <property type="entry name" value="TRAP_DctQ"/>
</dbReference>
<dbReference type="OrthoDB" id="4964541at2"/>
<name>E8LK87_SUCHY</name>
<feature type="domain" description="Tripartite ATP-independent periplasmic transporters DctQ component" evidence="10">
    <location>
        <begin position="22"/>
        <end position="152"/>
    </location>
</feature>
<keyword evidence="5 9" id="KW-0812">Transmembrane</keyword>
<dbReference type="PANTHER" id="PTHR35011">
    <property type="entry name" value="2,3-DIKETO-L-GULONATE TRAP TRANSPORTER SMALL PERMEASE PROTEIN YIAM"/>
    <property type="match status" value="1"/>
</dbReference>
<evidence type="ECO:0000256" key="6">
    <source>
        <dbReference type="ARBA" id="ARBA00022989"/>
    </source>
</evidence>
<evidence type="ECO:0000256" key="1">
    <source>
        <dbReference type="ARBA" id="ARBA00004429"/>
    </source>
</evidence>
<evidence type="ECO:0000313" key="11">
    <source>
        <dbReference type="EMBL" id="EFY07084.1"/>
    </source>
</evidence>
<evidence type="ECO:0000256" key="4">
    <source>
        <dbReference type="ARBA" id="ARBA00022519"/>
    </source>
</evidence>
<evidence type="ECO:0000259" key="10">
    <source>
        <dbReference type="Pfam" id="PF04290"/>
    </source>
</evidence>
<dbReference type="PANTHER" id="PTHR35011:SF11">
    <property type="entry name" value="TRAP TRANSPORTER SMALL PERMEASE PROTEIN"/>
    <property type="match status" value="1"/>
</dbReference>
<comment type="subunit">
    <text evidence="9">The complex comprises the extracytoplasmic solute receptor protein and the two transmembrane proteins.</text>
</comment>
<evidence type="ECO:0000256" key="8">
    <source>
        <dbReference type="ARBA" id="ARBA00038436"/>
    </source>
</evidence>
<sequence>MDNKKILANLDMVCAGIALVVLIVVTFGGVIFRYLLDSPIIWAEEVQLWCFLWVTFLGSGAAFRYGSHVAIEIVYELLPKAAKKILDVIIYVIVMGILIYLLILGGDLLALMVKIGKTTSILQIPMWFINGIIPVGCILMMVSYTYSFYQGFFVKKDEAPAVSKEA</sequence>
<keyword evidence="3" id="KW-1003">Cell membrane</keyword>
<comment type="subcellular location">
    <subcellularLocation>
        <location evidence="1 9">Cell inner membrane</location>
        <topology evidence="1 9">Multi-pass membrane protein</topology>
    </subcellularLocation>
</comment>